<feature type="region of interest" description="Disordered" evidence="1">
    <location>
        <begin position="131"/>
        <end position="162"/>
    </location>
</feature>
<dbReference type="Gene3D" id="3.80.10.10">
    <property type="entry name" value="Ribonuclease Inhibitor"/>
    <property type="match status" value="1"/>
</dbReference>
<reference evidence="2 3" key="1">
    <citation type="journal article" date="2020" name="Fungal Divers.">
        <title>Resolving the Mortierellaceae phylogeny through synthesis of multi-gene phylogenetics and phylogenomics.</title>
        <authorList>
            <person name="Vandepol N."/>
            <person name="Liber J."/>
            <person name="Desiro A."/>
            <person name="Na H."/>
            <person name="Kennedy M."/>
            <person name="Barry K."/>
            <person name="Grigoriev I.V."/>
            <person name="Miller A.N."/>
            <person name="O'Donnell K."/>
            <person name="Stajich J.E."/>
            <person name="Bonito G."/>
        </authorList>
    </citation>
    <scope>NUCLEOTIDE SEQUENCE [LARGE SCALE GENOMIC DNA]</scope>
    <source>
        <strain evidence="2 3">AD045</strain>
    </source>
</reference>
<evidence type="ECO:0000313" key="3">
    <source>
        <dbReference type="Proteomes" id="UP001194696"/>
    </source>
</evidence>
<dbReference type="SUPFAM" id="SSF52047">
    <property type="entry name" value="RNI-like"/>
    <property type="match status" value="1"/>
</dbReference>
<evidence type="ECO:0000313" key="2">
    <source>
        <dbReference type="EMBL" id="KAG0277883.1"/>
    </source>
</evidence>
<dbReference type="InterPro" id="IPR032675">
    <property type="entry name" value="LRR_dom_sf"/>
</dbReference>
<dbReference type="EMBL" id="JAAAIM010001510">
    <property type="protein sequence ID" value="KAG0277883.1"/>
    <property type="molecule type" value="Genomic_DNA"/>
</dbReference>
<dbReference type="Proteomes" id="UP001194696">
    <property type="component" value="Unassembled WGS sequence"/>
</dbReference>
<gene>
    <name evidence="2" type="ORF">BGZ96_002677</name>
</gene>
<evidence type="ECO:0008006" key="4">
    <source>
        <dbReference type="Google" id="ProtNLM"/>
    </source>
</evidence>
<organism evidence="2 3">
    <name type="scientific">Linnemannia gamsii</name>
    <dbReference type="NCBI Taxonomy" id="64522"/>
    <lineage>
        <taxon>Eukaryota</taxon>
        <taxon>Fungi</taxon>
        <taxon>Fungi incertae sedis</taxon>
        <taxon>Mucoromycota</taxon>
        <taxon>Mortierellomycotina</taxon>
        <taxon>Mortierellomycetes</taxon>
        <taxon>Mortierellales</taxon>
        <taxon>Mortierellaceae</taxon>
        <taxon>Linnemannia</taxon>
    </lineage>
</organism>
<protein>
    <recommendedName>
        <fullName evidence="4">F-box domain-containing protein</fullName>
    </recommendedName>
</protein>
<feature type="non-terminal residue" evidence="2">
    <location>
        <position position="1"/>
    </location>
</feature>
<comment type="caution">
    <text evidence="2">The sequence shown here is derived from an EMBL/GenBank/DDBJ whole genome shotgun (WGS) entry which is preliminary data.</text>
</comment>
<sequence>ESTRPASAPNNDSITTSKMSASTTVFSIPELTENIVHFVNTTSDRLHLSMTNRLLRLITTPLLWSSLELHSEQQTQRLLKSPETYCLFQRHIRSIQELKVQAGALVPLIQSMTQSQDYQMTGLINLEYKANQDQDQDQDEDDHQQQQQQRHPHRRRPYEPNRENDILPRLGWLFHHNASLTRISMAGIHIQSITYLNSFGPQLLNLKSLKEFDFHFSIPVEVDVGRWAAIVHVFFLSLPQSLESVTFRIRIIEGPKLWRDPGEAPSPLLEYISKRKGPLDRLKTLRILYWGQKLNVDSSLLYWFLQQCPSLETFHPPTIGRDDDAAARRYSTIIAETAATYCPRLRKLESCGMLTLDILAKIPEHTFQAIHDREKDLHQGFALNAVQERHFRSIKEIRMENCASHIRGPVIRSILSTCLELEHLTIKGPAHPSVRLKYLVEKEWVCLKLRVLEITVDMRQGIYPAVLLSRMPAVYKPTWTMLKTFYRQLGSLSEIEVLNLGIMSKEMEWLDENGQERIAVRAQPSQQGEGDDDWTLEGYPDTFHADWMKLNINRAGASFPGLLSLGDELMDRPGYLTWLGGLTKLRELRGNVQVTTSETIKTVGQKELGWMLEHWPRLKVIELLPRVPKLIAQNLVHPANISPSHIVWFQQERPDIVIRQD</sequence>
<keyword evidence="3" id="KW-1185">Reference proteome</keyword>
<accession>A0ABQ7JKA6</accession>
<name>A0ABQ7JKA6_9FUNG</name>
<evidence type="ECO:0000256" key="1">
    <source>
        <dbReference type="SAM" id="MobiDB-lite"/>
    </source>
</evidence>
<proteinExistence type="predicted"/>